<protein>
    <submittedName>
        <fullName evidence="1">Uncharacterized protein</fullName>
    </submittedName>
</protein>
<keyword evidence="2" id="KW-1185">Reference proteome</keyword>
<dbReference type="RefSeq" id="WP_284207520.1">
    <property type="nucleotide sequence ID" value="NZ_BSSU01000007.1"/>
</dbReference>
<reference evidence="1 2" key="1">
    <citation type="submission" date="2023-03" db="EMBL/GenBank/DDBJ databases">
        <title>Draft genome sequence of Thalassotalea eurytherma JCM 18482T.</title>
        <authorList>
            <person name="Sawabe T."/>
        </authorList>
    </citation>
    <scope>NUCLEOTIDE SEQUENCE [LARGE SCALE GENOMIC DNA]</scope>
    <source>
        <strain evidence="1 2">JCM 18482</strain>
    </source>
</reference>
<sequence>MTVKQFDPKQTTTLEAPKKVIEEQAKTAPKQGEFVQVSTPRVGFISLG</sequence>
<evidence type="ECO:0000313" key="1">
    <source>
        <dbReference type="EMBL" id="GLX82164.1"/>
    </source>
</evidence>
<gene>
    <name evidence="1" type="ORF">theurythT_16160</name>
</gene>
<comment type="caution">
    <text evidence="1">The sequence shown here is derived from an EMBL/GenBank/DDBJ whole genome shotgun (WGS) entry which is preliminary data.</text>
</comment>
<dbReference type="Proteomes" id="UP001157133">
    <property type="component" value="Unassembled WGS sequence"/>
</dbReference>
<evidence type="ECO:0000313" key="2">
    <source>
        <dbReference type="Proteomes" id="UP001157133"/>
    </source>
</evidence>
<dbReference type="EMBL" id="BSSU01000007">
    <property type="protein sequence ID" value="GLX82164.1"/>
    <property type="molecule type" value="Genomic_DNA"/>
</dbReference>
<accession>A0ABQ6H3S2</accession>
<name>A0ABQ6H3S2_9GAMM</name>
<proteinExistence type="predicted"/>
<organism evidence="1 2">
    <name type="scientific">Thalassotalea eurytherma</name>
    <dbReference type="NCBI Taxonomy" id="1144278"/>
    <lineage>
        <taxon>Bacteria</taxon>
        <taxon>Pseudomonadati</taxon>
        <taxon>Pseudomonadota</taxon>
        <taxon>Gammaproteobacteria</taxon>
        <taxon>Alteromonadales</taxon>
        <taxon>Colwelliaceae</taxon>
        <taxon>Thalassotalea</taxon>
    </lineage>
</organism>